<evidence type="ECO:0000313" key="3">
    <source>
        <dbReference type="Proteomes" id="UP000585474"/>
    </source>
</evidence>
<protein>
    <submittedName>
        <fullName evidence="2">Uncharacterized protein</fullName>
    </submittedName>
</protein>
<organism evidence="2 3">
    <name type="scientific">Actinidia rufa</name>
    <dbReference type="NCBI Taxonomy" id="165716"/>
    <lineage>
        <taxon>Eukaryota</taxon>
        <taxon>Viridiplantae</taxon>
        <taxon>Streptophyta</taxon>
        <taxon>Embryophyta</taxon>
        <taxon>Tracheophyta</taxon>
        <taxon>Spermatophyta</taxon>
        <taxon>Magnoliopsida</taxon>
        <taxon>eudicotyledons</taxon>
        <taxon>Gunneridae</taxon>
        <taxon>Pentapetalae</taxon>
        <taxon>asterids</taxon>
        <taxon>Ericales</taxon>
        <taxon>Actinidiaceae</taxon>
        <taxon>Actinidia</taxon>
    </lineage>
</organism>
<dbReference type="EMBL" id="BJWL01000172">
    <property type="protein sequence ID" value="GFS32862.1"/>
    <property type="molecule type" value="Genomic_DNA"/>
</dbReference>
<dbReference type="OrthoDB" id="1559178at2759"/>
<sequence length="283" mass="32888">MSNTKTGGSGRQSKSKGSSSQREKGKDRELITIDYDTSRFIRKIEEKLYNRVWVRNGAVIESEFNLFSFEDLGFGYLDDFTARVWLNLVSFKAESIFTLCQEFMANIKHKPVTKRDSGFGCYFPRVTHGDDIWDGEVQCNKMRLKDRANLLWAIGMGKTIDLPRMMFMALCAAYELSDPRDSVPFTRLLTELFKKHGISIPVDLARIELERPIDRYSLTRSEGQRKKRKLEEGWIFDTRMIAHDEQFSRLEEQSGSHTTLLQKIKSVLIRMQARNDDDDEKDD</sequence>
<reference evidence="3" key="1">
    <citation type="submission" date="2019-07" db="EMBL/GenBank/DDBJ databases">
        <title>De Novo Assembly of kiwifruit Actinidia rufa.</title>
        <authorList>
            <person name="Sugita-Konishi S."/>
            <person name="Sato K."/>
            <person name="Mori E."/>
            <person name="Abe Y."/>
            <person name="Kisaki G."/>
            <person name="Hamano K."/>
            <person name="Suezawa K."/>
            <person name="Otani M."/>
            <person name="Fukuda T."/>
            <person name="Manabe T."/>
            <person name="Gomi K."/>
            <person name="Tabuchi M."/>
            <person name="Akimitsu K."/>
            <person name="Kataoka I."/>
        </authorList>
    </citation>
    <scope>NUCLEOTIDE SEQUENCE [LARGE SCALE GENOMIC DNA]</scope>
    <source>
        <strain evidence="3">cv. Fuchu</strain>
    </source>
</reference>
<comment type="caution">
    <text evidence="2">The sequence shown here is derived from an EMBL/GenBank/DDBJ whole genome shotgun (WGS) entry which is preliminary data.</text>
</comment>
<evidence type="ECO:0000313" key="2">
    <source>
        <dbReference type="EMBL" id="GFS32862.1"/>
    </source>
</evidence>
<feature type="compositionally biased region" description="Low complexity" evidence="1">
    <location>
        <begin position="1"/>
        <end position="20"/>
    </location>
</feature>
<dbReference type="AlphaFoldDB" id="A0A7J0DDC2"/>
<dbReference type="Proteomes" id="UP000585474">
    <property type="component" value="Unassembled WGS sequence"/>
</dbReference>
<evidence type="ECO:0000256" key="1">
    <source>
        <dbReference type="SAM" id="MobiDB-lite"/>
    </source>
</evidence>
<gene>
    <name evidence="2" type="ORF">Acr_00g0025140</name>
</gene>
<accession>A0A7J0DDC2</accession>
<feature type="region of interest" description="Disordered" evidence="1">
    <location>
        <begin position="1"/>
        <end position="26"/>
    </location>
</feature>
<name>A0A7J0DDC2_9ERIC</name>
<proteinExistence type="predicted"/>
<keyword evidence="3" id="KW-1185">Reference proteome</keyword>